<accession>A0A1H9F1X2</accession>
<protein>
    <submittedName>
        <fullName evidence="1">Uncharacterized protein</fullName>
    </submittedName>
</protein>
<dbReference type="AlphaFoldDB" id="A0A1H9F1X2"/>
<organism evidence="1 2">
    <name type="scientific">Nitrosomonas ureae</name>
    <dbReference type="NCBI Taxonomy" id="44577"/>
    <lineage>
        <taxon>Bacteria</taxon>
        <taxon>Pseudomonadati</taxon>
        <taxon>Pseudomonadota</taxon>
        <taxon>Betaproteobacteria</taxon>
        <taxon>Nitrosomonadales</taxon>
        <taxon>Nitrosomonadaceae</taxon>
        <taxon>Nitrosomonas</taxon>
    </lineage>
</organism>
<sequence>MRNHVNASGFPLQIAIENIVNDTKSDHGWRTRYTEHSWTNAAAVESGFIDLVLVNSYGSQVFVVECKRVKDTSWIFLIEETERKNRRHAKSFVYNKSGGNIKRFEWLDLTLDPSTPESQYCVIPGSGADQRNKSLIERAAAELVSSTEGLALEDKSLSSNNSSDLKMYFNVIVTTATLQVCYLNSKLINIENGTIDNAAFEEVPYLRFRKQLNPIYKIPQISSVESSQDIARVC</sequence>
<dbReference type="OrthoDB" id="9180635at2"/>
<evidence type="ECO:0000313" key="1">
    <source>
        <dbReference type="EMBL" id="SEQ31887.1"/>
    </source>
</evidence>
<dbReference type="EMBL" id="FOFX01000037">
    <property type="protein sequence ID" value="SEQ31887.1"/>
    <property type="molecule type" value="Genomic_DNA"/>
</dbReference>
<dbReference type="RefSeq" id="WP_074721707.1">
    <property type="nucleotide sequence ID" value="NZ_FOFX01000037.1"/>
</dbReference>
<gene>
    <name evidence="1" type="ORF">SAMN05421510_103731</name>
</gene>
<proteinExistence type="predicted"/>
<evidence type="ECO:0000313" key="2">
    <source>
        <dbReference type="Proteomes" id="UP000181998"/>
    </source>
</evidence>
<dbReference type="Proteomes" id="UP000181998">
    <property type="component" value="Unassembled WGS sequence"/>
</dbReference>
<reference evidence="1 2" key="1">
    <citation type="submission" date="2016-10" db="EMBL/GenBank/DDBJ databases">
        <authorList>
            <person name="de Groot N.N."/>
        </authorList>
    </citation>
    <scope>NUCLEOTIDE SEQUENCE [LARGE SCALE GENOMIC DNA]</scope>
    <source>
        <strain evidence="1 2">Nm9</strain>
    </source>
</reference>
<name>A0A1H9F1X2_9PROT</name>